<reference evidence="3" key="1">
    <citation type="submission" date="2018-05" db="EMBL/GenBank/DDBJ databases">
        <title>Draft genome of Mucuna pruriens seed.</title>
        <authorList>
            <person name="Nnadi N.E."/>
            <person name="Vos R."/>
            <person name="Hasami M.H."/>
            <person name="Devisetty U.K."/>
            <person name="Aguiy J.C."/>
        </authorList>
    </citation>
    <scope>NUCLEOTIDE SEQUENCE [LARGE SCALE GENOMIC DNA]</scope>
    <source>
        <strain evidence="3">JCA_2017</strain>
    </source>
</reference>
<name>A0A371IBY6_MUCPR</name>
<sequence>MKHMFLEKFFLASKTAIIRKKIYGIRQHSGETLHEYWERFNKMCATCPHHQINANDSKAPDLQYGKQYTIVWGQSSQSTTNADQVDIIGEAACFGQHQPNIPARVCGICTSVEHPIDLCPTLQETESDQPKSVGAIGGYQYGKQPYQSRPFDNQQFGKQPFRPRPSQGPYAAQRFESTPNVPQRPTSYQQSTPQYQASPFQQQQQRRMPPQGCSPSLEDLMKQLATTKHEFQQYAIPIEYECTIQDLKMQIGQLANTSVGSNNLPSQTIPNPRWNASALTLRSGKGLPQLALQKLLRSTEADSEPNTSSQILQQDKVVPLPFPTRTFSTRKPESDEKLLKIFCKVEINIPLLDAIKQIPKYAKFLKELCVHKRKIMKGSVKVGGIVLALTKNEEFTARA</sequence>
<dbReference type="AlphaFoldDB" id="A0A371IBY6"/>
<dbReference type="Proteomes" id="UP000257109">
    <property type="component" value="Unassembled WGS sequence"/>
</dbReference>
<dbReference type="EMBL" id="QJKJ01000449">
    <property type="protein sequence ID" value="RDY12546.1"/>
    <property type="molecule type" value="Genomic_DNA"/>
</dbReference>
<feature type="region of interest" description="Disordered" evidence="1">
    <location>
        <begin position="123"/>
        <end position="213"/>
    </location>
</feature>
<evidence type="ECO:0000313" key="4">
    <source>
        <dbReference type="Proteomes" id="UP000257109"/>
    </source>
</evidence>
<feature type="non-terminal residue" evidence="3">
    <location>
        <position position="1"/>
    </location>
</feature>
<gene>
    <name evidence="3" type="ORF">CR513_02640</name>
</gene>
<proteinExistence type="predicted"/>
<keyword evidence="4" id="KW-1185">Reference proteome</keyword>
<dbReference type="Pfam" id="PF03732">
    <property type="entry name" value="Retrotrans_gag"/>
    <property type="match status" value="1"/>
</dbReference>
<feature type="compositionally biased region" description="Polar residues" evidence="1">
    <location>
        <begin position="145"/>
        <end position="157"/>
    </location>
</feature>
<dbReference type="PANTHER" id="PTHR33223:SF6">
    <property type="entry name" value="CCHC-TYPE DOMAIN-CONTAINING PROTEIN"/>
    <property type="match status" value="1"/>
</dbReference>
<comment type="caution">
    <text evidence="3">The sequence shown here is derived from an EMBL/GenBank/DDBJ whole genome shotgun (WGS) entry which is preliminary data.</text>
</comment>
<feature type="compositionally biased region" description="Polar residues" evidence="1">
    <location>
        <begin position="175"/>
        <end position="192"/>
    </location>
</feature>
<protein>
    <recommendedName>
        <fullName evidence="2">Retrotransposon gag domain-containing protein</fullName>
    </recommendedName>
</protein>
<evidence type="ECO:0000313" key="3">
    <source>
        <dbReference type="EMBL" id="RDY12546.1"/>
    </source>
</evidence>
<dbReference type="PANTHER" id="PTHR33223">
    <property type="entry name" value="CCHC-TYPE DOMAIN-CONTAINING PROTEIN"/>
    <property type="match status" value="1"/>
</dbReference>
<evidence type="ECO:0000256" key="1">
    <source>
        <dbReference type="SAM" id="MobiDB-lite"/>
    </source>
</evidence>
<dbReference type="OrthoDB" id="778454at2759"/>
<feature type="compositionally biased region" description="Low complexity" evidence="1">
    <location>
        <begin position="193"/>
        <end position="211"/>
    </location>
</feature>
<dbReference type="InterPro" id="IPR005162">
    <property type="entry name" value="Retrotrans_gag_dom"/>
</dbReference>
<feature type="domain" description="Retrotransposon gag" evidence="2">
    <location>
        <begin position="1"/>
        <end position="53"/>
    </location>
</feature>
<accession>A0A371IBY6</accession>
<organism evidence="3 4">
    <name type="scientific">Mucuna pruriens</name>
    <name type="common">Velvet bean</name>
    <name type="synonym">Dolichos pruriens</name>
    <dbReference type="NCBI Taxonomy" id="157652"/>
    <lineage>
        <taxon>Eukaryota</taxon>
        <taxon>Viridiplantae</taxon>
        <taxon>Streptophyta</taxon>
        <taxon>Embryophyta</taxon>
        <taxon>Tracheophyta</taxon>
        <taxon>Spermatophyta</taxon>
        <taxon>Magnoliopsida</taxon>
        <taxon>eudicotyledons</taxon>
        <taxon>Gunneridae</taxon>
        <taxon>Pentapetalae</taxon>
        <taxon>rosids</taxon>
        <taxon>fabids</taxon>
        <taxon>Fabales</taxon>
        <taxon>Fabaceae</taxon>
        <taxon>Papilionoideae</taxon>
        <taxon>50 kb inversion clade</taxon>
        <taxon>NPAAA clade</taxon>
        <taxon>indigoferoid/millettioid clade</taxon>
        <taxon>Phaseoleae</taxon>
        <taxon>Mucuna</taxon>
    </lineage>
</organism>
<evidence type="ECO:0000259" key="2">
    <source>
        <dbReference type="Pfam" id="PF03732"/>
    </source>
</evidence>